<sequence>MENLAVFYLSSAVMALAVPGRAAPAPAPAPDQYSRGMDWLSRYGYLPLPDPRTGRLQTKEGMEKAIRQMQRFAGLKETGKLDGDTLKQMSLPRCSLPDIVGTEDMLRRRKKRYALSGSSWETTSLKWSVLSYPNPSLLKREHVQSIMYYALKVWSNSTNLEFVSVPINEADRAEIRISFERSLHDDGYPFDGKGGTLAHAFFPGQADINGDTHFDDEETWTYGRPDGEGTDLFTVAVHEFGHALGLSHSSASPSIMRPYYQGPVGDISRYTLPMDDLLAIQTLYGIKANRATPPPSGDLTPGVPELPKIPSTKGTVQPNPGYQDRCEGGFDAVANIRGDVFFFKGPYFWRVQRSGSLVSLAPAFIKNFWVGLPPDANKIDAVYERKIDSRIIFFIGSQYWIFKDTVALPGYPRPLSEWSMRTPDGRMVDRVDAAFVWAHNGHTYLFSGDHFWRFTENQGEIVSHPDADYPRSASLWKGVPSNLDDIMSWGKAGDTYVFKGNSYWVLKSGGMDQDVLNPKSTATDWMFCPTPTPPVQYPLTPNPCKCSCDVKNASTLAGTSSLVILIMVRCISVLI</sequence>
<evidence type="ECO:0000259" key="16">
    <source>
        <dbReference type="SMART" id="SM00235"/>
    </source>
</evidence>
<dbReference type="EMBL" id="JABFDY010000007">
    <property type="protein sequence ID" value="KAF7705025.1"/>
    <property type="molecule type" value="Genomic_DNA"/>
</dbReference>
<feature type="binding site" evidence="12">
    <location>
        <position position="192"/>
    </location>
    <ligand>
        <name>Ca(2+)</name>
        <dbReference type="ChEBI" id="CHEBI:29108"/>
        <label>3</label>
    </ligand>
</feature>
<dbReference type="GO" id="GO:0031012">
    <property type="term" value="C:extracellular matrix"/>
    <property type="evidence" value="ECO:0007669"/>
    <property type="project" value="InterPro"/>
</dbReference>
<dbReference type="PROSITE" id="PS51642">
    <property type="entry name" value="HEMOPEXIN_2"/>
    <property type="match status" value="3"/>
</dbReference>
<evidence type="ECO:0000256" key="3">
    <source>
        <dbReference type="ARBA" id="ARBA00022723"/>
    </source>
</evidence>
<evidence type="ECO:0000313" key="18">
    <source>
        <dbReference type="Proteomes" id="UP000606274"/>
    </source>
</evidence>
<comment type="cofactor">
    <cofactor evidence="12">
        <name>Ca(2+)</name>
        <dbReference type="ChEBI" id="CHEBI:29108"/>
    </cofactor>
    <text evidence="12">Can bind about 5 Ca(2+) ions per subunit.</text>
</comment>
<keyword evidence="2" id="KW-0645">Protease</keyword>
<reference evidence="17" key="1">
    <citation type="submission" date="2020-08" db="EMBL/GenBank/DDBJ databases">
        <title>Chromosome-level assembly of Southern catfish (Silurus meridionalis) provides insights into visual adaptation to the nocturnal and benthic lifestyles.</title>
        <authorList>
            <person name="Zhang Y."/>
            <person name="Wang D."/>
            <person name="Peng Z."/>
        </authorList>
    </citation>
    <scope>NUCLEOTIDE SEQUENCE</scope>
    <source>
        <strain evidence="17">SWU-2019-XX</strain>
        <tissue evidence="17">Muscle</tissue>
    </source>
</reference>
<keyword evidence="7 12" id="KW-0106">Calcium</keyword>
<feature type="binding site" evidence="12">
    <location>
        <position position="484"/>
    </location>
    <ligand>
        <name>Ca(2+)</name>
        <dbReference type="ChEBI" id="CHEBI:29108"/>
        <label>4</label>
    </ligand>
</feature>
<feature type="binding site" evidence="12">
    <location>
        <position position="186"/>
    </location>
    <ligand>
        <name>Zn(2+)</name>
        <dbReference type="ChEBI" id="CHEBI:29105"/>
        <label>1</label>
    </ligand>
</feature>
<dbReference type="CDD" id="cd00094">
    <property type="entry name" value="HX"/>
    <property type="match status" value="1"/>
</dbReference>
<dbReference type="GO" id="GO:0030198">
    <property type="term" value="P:extracellular matrix organization"/>
    <property type="evidence" value="ECO:0007669"/>
    <property type="project" value="TreeGrafter"/>
</dbReference>
<comment type="caution">
    <text evidence="17">The sequence shown here is derived from an EMBL/GenBank/DDBJ whole genome shotgun (WGS) entry which is preliminary data.</text>
</comment>
<dbReference type="PIRSF" id="PIRSF001191">
    <property type="entry name" value="Peptidase_M10A_matrix"/>
    <property type="match status" value="1"/>
</dbReference>
<feature type="active site" evidence="10">
    <location>
        <position position="239"/>
    </location>
</feature>
<dbReference type="InterPro" id="IPR002477">
    <property type="entry name" value="Peptidoglycan-bd-like"/>
</dbReference>
<evidence type="ECO:0000256" key="1">
    <source>
        <dbReference type="ARBA" id="ARBA00010370"/>
    </source>
</evidence>
<proteinExistence type="inferred from homology"/>
<dbReference type="SMART" id="SM00235">
    <property type="entry name" value="ZnMc"/>
    <property type="match status" value="1"/>
</dbReference>
<feature type="binding site" evidence="11">
    <location>
        <position position="238"/>
    </location>
    <ligand>
        <name>Zn(2+)</name>
        <dbReference type="ChEBI" id="CHEBI:29105"/>
        <label>2</label>
        <note>catalytic</note>
    </ligand>
</feature>
<dbReference type="AlphaFoldDB" id="A0A8T0BDF2"/>
<dbReference type="Pfam" id="PF01471">
    <property type="entry name" value="PG_binding_1"/>
    <property type="match status" value="1"/>
</dbReference>
<evidence type="ECO:0000256" key="10">
    <source>
        <dbReference type="PIRSR" id="PIRSR001191-1"/>
    </source>
</evidence>
<dbReference type="GO" id="GO:0008270">
    <property type="term" value="F:zinc ion binding"/>
    <property type="evidence" value="ECO:0007669"/>
    <property type="project" value="InterPro"/>
</dbReference>
<protein>
    <recommendedName>
        <fullName evidence="16">Peptidase metallopeptidase domain-containing protein</fullName>
    </recommendedName>
</protein>
<feature type="binding site" evidence="12">
    <location>
        <position position="199"/>
    </location>
    <ligand>
        <name>Zn(2+)</name>
        <dbReference type="ChEBI" id="CHEBI:29105"/>
        <label>1</label>
    </ligand>
</feature>
<evidence type="ECO:0000256" key="14">
    <source>
        <dbReference type="PROSITE-ProRule" id="PRU01011"/>
    </source>
</evidence>
<feature type="binding site" evidence="12">
    <location>
        <position position="256"/>
    </location>
    <ligand>
        <name>Zn(2+)</name>
        <dbReference type="ChEBI" id="CHEBI:29105"/>
        <label>2</label>
        <note>catalytic</note>
    </ligand>
</feature>
<feature type="binding site" evidence="12">
    <location>
        <position position="215"/>
    </location>
    <ligand>
        <name>Ca(2+)</name>
        <dbReference type="ChEBI" id="CHEBI:29108"/>
        <label>3</label>
    </ligand>
</feature>
<comment type="cofactor">
    <cofactor evidence="12">
        <name>Zn(2+)</name>
        <dbReference type="ChEBI" id="CHEBI:29105"/>
    </cofactor>
    <text evidence="12">Binds 2 Zn(2+) ions per subunit.</text>
</comment>
<feature type="binding site" evidence="12">
    <location>
        <position position="434"/>
    </location>
    <ligand>
        <name>Ca(2+)</name>
        <dbReference type="ChEBI" id="CHEBI:29108"/>
        <label>5</label>
    </ligand>
</feature>
<dbReference type="FunFam" id="3.40.390.10:FF:000070">
    <property type="entry name" value="Matrix metallopeptidase 25b"/>
    <property type="match status" value="1"/>
</dbReference>
<evidence type="ECO:0000256" key="6">
    <source>
        <dbReference type="ARBA" id="ARBA00022833"/>
    </source>
</evidence>
<keyword evidence="15" id="KW-0732">Signal</keyword>
<dbReference type="InterPro" id="IPR021190">
    <property type="entry name" value="Pept_M10A"/>
</dbReference>
<feature type="repeat" description="Hemopexin" evidence="14">
    <location>
        <begin position="376"/>
        <end position="422"/>
    </location>
</feature>
<feature type="binding site" evidence="12">
    <location>
        <position position="331"/>
    </location>
    <ligand>
        <name>Ca(2+)</name>
        <dbReference type="ChEBI" id="CHEBI:29108"/>
        <label>4</label>
    </ligand>
</feature>
<feature type="binding site" evidence="11">
    <location>
        <position position="242"/>
    </location>
    <ligand>
        <name>Zn(2+)</name>
        <dbReference type="ChEBI" id="CHEBI:29105"/>
        <label>2</label>
        <note>catalytic</note>
    </ligand>
</feature>
<dbReference type="SMART" id="SM00120">
    <property type="entry name" value="HX"/>
    <property type="match status" value="4"/>
</dbReference>
<dbReference type="PANTHER" id="PTHR10201">
    <property type="entry name" value="MATRIX METALLOPROTEINASE"/>
    <property type="match status" value="1"/>
</dbReference>
<feature type="domain" description="Peptidase metallopeptidase" evidence="16">
    <location>
        <begin position="123"/>
        <end position="286"/>
    </location>
</feature>
<dbReference type="Pfam" id="PF00413">
    <property type="entry name" value="Peptidase_M10"/>
    <property type="match status" value="1"/>
</dbReference>
<evidence type="ECO:0000256" key="15">
    <source>
        <dbReference type="SAM" id="SignalP"/>
    </source>
</evidence>
<dbReference type="InterPro" id="IPR018487">
    <property type="entry name" value="Hemopexin-like_repeat"/>
</dbReference>
<feature type="binding site" description="in inhibited form" evidence="12">
    <location>
        <position position="94"/>
    </location>
    <ligand>
        <name>Zn(2+)</name>
        <dbReference type="ChEBI" id="CHEBI:29105"/>
        <label>2</label>
        <note>catalytic</note>
    </ligand>
</feature>
<feature type="repeat" description="Hemopexin" evidence="14">
    <location>
        <begin position="327"/>
        <end position="372"/>
    </location>
</feature>
<evidence type="ECO:0000256" key="11">
    <source>
        <dbReference type="PIRSR" id="PIRSR001191-2"/>
    </source>
</evidence>
<dbReference type="Gene3D" id="3.40.390.10">
    <property type="entry name" value="Collagenase (Catalytic Domain)"/>
    <property type="match status" value="1"/>
</dbReference>
<dbReference type="OrthoDB" id="406838at2759"/>
<dbReference type="Gene3D" id="2.110.10.10">
    <property type="entry name" value="Hemopexin-like domain"/>
    <property type="match status" value="1"/>
</dbReference>
<feature type="signal peptide" evidence="15">
    <location>
        <begin position="1"/>
        <end position="22"/>
    </location>
</feature>
<dbReference type="FunFam" id="2.110.10.10:FF:000018">
    <property type="entry name" value="Matrix metallopeptidase 25b"/>
    <property type="match status" value="1"/>
</dbReference>
<dbReference type="SUPFAM" id="SSF50923">
    <property type="entry name" value="Hemopexin-like domain"/>
    <property type="match status" value="1"/>
</dbReference>
<gene>
    <name evidence="17" type="ORF">HF521_020311</name>
</gene>
<dbReference type="Proteomes" id="UP000606274">
    <property type="component" value="Unassembled WGS sequence"/>
</dbReference>
<comment type="similarity">
    <text evidence="1">Belongs to the peptidase M10A family.</text>
</comment>
<dbReference type="InterPro" id="IPR024079">
    <property type="entry name" value="MetalloPept_cat_dom_sf"/>
</dbReference>
<feature type="binding site" evidence="12">
    <location>
        <position position="211"/>
    </location>
    <ligand>
        <name>Ca(2+)</name>
        <dbReference type="ChEBI" id="CHEBI:29108"/>
        <label>2</label>
    </ligand>
</feature>
<feature type="binding site" evidence="12">
    <location>
        <position position="380"/>
    </location>
    <ligand>
        <name>Ca(2+)</name>
        <dbReference type="ChEBI" id="CHEBI:29108"/>
        <label>4</label>
    </ligand>
</feature>
<dbReference type="Pfam" id="PF00045">
    <property type="entry name" value="Hemopexin"/>
    <property type="match status" value="3"/>
</dbReference>
<feature type="binding site" evidence="12">
    <location>
        <position position="171"/>
    </location>
    <ligand>
        <name>Ca(2+)</name>
        <dbReference type="ChEBI" id="CHEBI:29108"/>
        <label>2</label>
    </ligand>
</feature>
<dbReference type="PANTHER" id="PTHR10201:SF287">
    <property type="entry name" value="MATRIX METALLOPEPTIDASE 25B-RELATED"/>
    <property type="match status" value="1"/>
</dbReference>
<keyword evidence="9" id="KW-0865">Zymogen</keyword>
<keyword evidence="6 11" id="KW-0862">Zinc</keyword>
<evidence type="ECO:0000256" key="5">
    <source>
        <dbReference type="ARBA" id="ARBA00022801"/>
    </source>
</evidence>
<dbReference type="InterPro" id="IPR036375">
    <property type="entry name" value="Hemopexin-like_dom_sf"/>
</dbReference>
<dbReference type="PRINTS" id="PR00138">
    <property type="entry name" value="MATRIXIN"/>
</dbReference>
<feature type="binding site" evidence="12">
    <location>
        <position position="218"/>
    </location>
    <ligand>
        <name>Ca(2+)</name>
        <dbReference type="ChEBI" id="CHEBI:29108"/>
        <label>3</label>
    </ligand>
</feature>
<keyword evidence="3 11" id="KW-0479">Metal-binding</keyword>
<evidence type="ECO:0000256" key="9">
    <source>
        <dbReference type="ARBA" id="ARBA00023145"/>
    </source>
</evidence>
<dbReference type="InterPro" id="IPR006026">
    <property type="entry name" value="Peptidase_Metallo"/>
</dbReference>
<evidence type="ECO:0000256" key="2">
    <source>
        <dbReference type="ARBA" id="ARBA00022670"/>
    </source>
</evidence>
<organism evidence="17 18">
    <name type="scientific">Silurus meridionalis</name>
    <name type="common">Southern catfish</name>
    <name type="synonym">Silurus soldatovi meridionalis</name>
    <dbReference type="NCBI Taxonomy" id="175797"/>
    <lineage>
        <taxon>Eukaryota</taxon>
        <taxon>Metazoa</taxon>
        <taxon>Chordata</taxon>
        <taxon>Craniata</taxon>
        <taxon>Vertebrata</taxon>
        <taxon>Euteleostomi</taxon>
        <taxon>Actinopterygii</taxon>
        <taxon>Neopterygii</taxon>
        <taxon>Teleostei</taxon>
        <taxon>Ostariophysi</taxon>
        <taxon>Siluriformes</taxon>
        <taxon>Siluridae</taxon>
        <taxon>Silurus</taxon>
    </lineage>
</organism>
<feature type="binding site" evidence="11">
    <location>
        <position position="248"/>
    </location>
    <ligand>
        <name>Zn(2+)</name>
        <dbReference type="ChEBI" id="CHEBI:29105"/>
        <label>2</label>
        <note>catalytic</note>
    </ligand>
</feature>
<keyword evidence="8" id="KW-0482">Metalloprotease</keyword>
<evidence type="ECO:0000256" key="7">
    <source>
        <dbReference type="ARBA" id="ARBA00022837"/>
    </source>
</evidence>
<dbReference type="InterPro" id="IPR001818">
    <property type="entry name" value="Pept_M10_metallopeptidase"/>
</dbReference>
<dbReference type="GO" id="GO:0006508">
    <property type="term" value="P:proteolysis"/>
    <property type="evidence" value="ECO:0007669"/>
    <property type="project" value="UniProtKB-KW"/>
</dbReference>
<feature type="binding site" evidence="12">
    <location>
        <position position="213"/>
    </location>
    <ligand>
        <name>Zn(2+)</name>
        <dbReference type="ChEBI" id="CHEBI:29105"/>
        <label>1</label>
    </ligand>
</feature>
<keyword evidence="5" id="KW-0378">Hydrolase</keyword>
<feature type="binding site" evidence="12">
    <location>
        <position position="191"/>
    </location>
    <ligand>
        <name>Ca(2+)</name>
        <dbReference type="ChEBI" id="CHEBI:29108"/>
        <label>3</label>
    </ligand>
</feature>
<feature type="binding site" evidence="12">
    <location>
        <position position="216"/>
    </location>
    <ligand>
        <name>Ca(2+)</name>
        <dbReference type="ChEBI" id="CHEBI:29108"/>
        <label>1</label>
    </ligand>
</feature>
<dbReference type="GO" id="GO:0005615">
    <property type="term" value="C:extracellular space"/>
    <property type="evidence" value="ECO:0007669"/>
    <property type="project" value="TreeGrafter"/>
</dbReference>
<evidence type="ECO:0000256" key="13">
    <source>
        <dbReference type="PIRSR" id="PIRSR621190-4"/>
    </source>
</evidence>
<feature type="chain" id="PRO_5035732608" description="Peptidase metallopeptidase domain-containing protein" evidence="15">
    <location>
        <begin position="23"/>
        <end position="575"/>
    </location>
</feature>
<keyword evidence="18" id="KW-1185">Reference proteome</keyword>
<accession>A0A8T0BDF2</accession>
<dbReference type="GO" id="GO:0030574">
    <property type="term" value="P:collagen catabolic process"/>
    <property type="evidence" value="ECO:0007669"/>
    <property type="project" value="TreeGrafter"/>
</dbReference>
<dbReference type="SUPFAM" id="SSF47090">
    <property type="entry name" value="PGBD-like"/>
    <property type="match status" value="1"/>
</dbReference>
<dbReference type="InterPro" id="IPR036365">
    <property type="entry name" value="PGBD-like_sf"/>
</dbReference>
<feature type="repeat" description="Hemopexin" evidence="14">
    <location>
        <begin position="428"/>
        <end position="480"/>
    </location>
</feature>
<evidence type="ECO:0000256" key="4">
    <source>
        <dbReference type="ARBA" id="ARBA00022737"/>
    </source>
</evidence>
<evidence type="ECO:0000256" key="8">
    <source>
        <dbReference type="ARBA" id="ARBA00023049"/>
    </source>
</evidence>
<feature type="modified residue" description="Phosphotyrosine; by PKDCC" evidence="13">
    <location>
        <position position="411"/>
    </location>
</feature>
<dbReference type="SUPFAM" id="SSF55486">
    <property type="entry name" value="Metalloproteases ('zincins'), catalytic domain"/>
    <property type="match status" value="1"/>
</dbReference>
<feature type="binding site" evidence="12">
    <location>
        <position position="184"/>
    </location>
    <ligand>
        <name>Zn(2+)</name>
        <dbReference type="ChEBI" id="CHEBI:29105"/>
        <label>1</label>
    </ligand>
</feature>
<dbReference type="CDD" id="cd04278">
    <property type="entry name" value="ZnMc_MMP"/>
    <property type="match status" value="1"/>
</dbReference>
<keyword evidence="4" id="KW-0677">Repeat</keyword>
<feature type="binding site" evidence="12">
    <location>
        <position position="218"/>
    </location>
    <ligand>
        <name>Ca(2+)</name>
        <dbReference type="ChEBI" id="CHEBI:29108"/>
        <label>1</label>
    </ligand>
</feature>
<dbReference type="GO" id="GO:0004222">
    <property type="term" value="F:metalloendopeptidase activity"/>
    <property type="evidence" value="ECO:0007669"/>
    <property type="project" value="InterPro"/>
</dbReference>
<name>A0A8T0BDF2_SILME</name>
<evidence type="ECO:0000313" key="17">
    <source>
        <dbReference type="EMBL" id="KAF7705025.1"/>
    </source>
</evidence>
<evidence type="ECO:0000256" key="12">
    <source>
        <dbReference type="PIRSR" id="PIRSR621190-2"/>
    </source>
</evidence>
<dbReference type="InterPro" id="IPR000585">
    <property type="entry name" value="Hemopexin-like_dom"/>
</dbReference>
<dbReference type="InterPro" id="IPR033739">
    <property type="entry name" value="M10A_MMP"/>
</dbReference>